<organism evidence="2">
    <name type="scientific">freshwater metagenome</name>
    <dbReference type="NCBI Taxonomy" id="449393"/>
    <lineage>
        <taxon>unclassified sequences</taxon>
        <taxon>metagenomes</taxon>
        <taxon>ecological metagenomes</taxon>
    </lineage>
</organism>
<accession>A0A6J6QQY9</accession>
<dbReference type="Pfam" id="PF13472">
    <property type="entry name" value="Lipase_GDSL_2"/>
    <property type="match status" value="1"/>
</dbReference>
<dbReference type="EMBL" id="CAEZXR010000190">
    <property type="protein sequence ID" value="CAB4713827.1"/>
    <property type="molecule type" value="Genomic_DNA"/>
</dbReference>
<dbReference type="PANTHER" id="PTHR37981:SF1">
    <property type="entry name" value="SGNH HYDROLASE-TYPE ESTERASE DOMAIN-CONTAINING PROTEIN"/>
    <property type="match status" value="1"/>
</dbReference>
<dbReference type="Gene3D" id="3.40.50.1110">
    <property type="entry name" value="SGNH hydrolase"/>
    <property type="match status" value="1"/>
</dbReference>
<dbReference type="GO" id="GO:0004806">
    <property type="term" value="F:triacylglycerol lipase activity"/>
    <property type="evidence" value="ECO:0007669"/>
    <property type="project" value="TreeGrafter"/>
</dbReference>
<dbReference type="SUPFAM" id="SSF52266">
    <property type="entry name" value="SGNH hydrolase"/>
    <property type="match status" value="1"/>
</dbReference>
<dbReference type="InterPro" id="IPR037460">
    <property type="entry name" value="SEST-like"/>
</dbReference>
<name>A0A6J6QQY9_9ZZZZ</name>
<dbReference type="InterPro" id="IPR036514">
    <property type="entry name" value="SGNH_hydro_sf"/>
</dbReference>
<dbReference type="PANTHER" id="PTHR37981">
    <property type="entry name" value="LIPASE 2"/>
    <property type="match status" value="1"/>
</dbReference>
<protein>
    <submittedName>
        <fullName evidence="2">Unannotated protein</fullName>
    </submittedName>
</protein>
<evidence type="ECO:0000259" key="1">
    <source>
        <dbReference type="Pfam" id="PF13472"/>
    </source>
</evidence>
<proteinExistence type="predicted"/>
<dbReference type="InterPro" id="IPR013830">
    <property type="entry name" value="SGNH_hydro"/>
</dbReference>
<evidence type="ECO:0000313" key="2">
    <source>
        <dbReference type="EMBL" id="CAB4713827.1"/>
    </source>
</evidence>
<sequence length="201" mass="20823">MQETLDGVLHPAQFDALDRQVDLVTIGIGGNDLGLFSTLLQGCSALAAQGGSGGSTTPTSLADGCTPAVRRQARESLAQIQRTVAAAFTGVVDRAPKARVLAVGYPQVVPEDGTCAELPLAEADYGFARSINEGLSDAIEEAAADAGVEYVDLWKITAGHDVCSDDPWINGSSTDPGAALAFHPFAEEQQAVAEQILEILG</sequence>
<feature type="domain" description="SGNH hydrolase-type esterase" evidence="1">
    <location>
        <begin position="11"/>
        <end position="185"/>
    </location>
</feature>
<dbReference type="AlphaFoldDB" id="A0A6J6QQY9"/>
<gene>
    <name evidence="2" type="ORF">UFOPK2579_01595</name>
</gene>
<dbReference type="GO" id="GO:0019433">
    <property type="term" value="P:triglyceride catabolic process"/>
    <property type="evidence" value="ECO:0007669"/>
    <property type="project" value="TreeGrafter"/>
</dbReference>
<reference evidence="2" key="1">
    <citation type="submission" date="2020-05" db="EMBL/GenBank/DDBJ databases">
        <authorList>
            <person name="Chiriac C."/>
            <person name="Salcher M."/>
            <person name="Ghai R."/>
            <person name="Kavagutti S V."/>
        </authorList>
    </citation>
    <scope>NUCLEOTIDE SEQUENCE</scope>
</reference>